<dbReference type="RefSeq" id="WP_100878610.1">
    <property type="nucleotide sequence ID" value="NZ_JBICSI010000003.1"/>
</dbReference>
<name>A0AA44ZPC2_PSEA5</name>
<dbReference type="EMBL" id="PHUJ01000003">
    <property type="protein sequence ID" value="PKB30639.1"/>
    <property type="molecule type" value="Genomic_DNA"/>
</dbReference>
<dbReference type="AlphaFoldDB" id="A0AA44ZPC2"/>
<evidence type="ECO:0000313" key="2">
    <source>
        <dbReference type="Proteomes" id="UP000232453"/>
    </source>
</evidence>
<sequence length="209" mass="22545">MPTLDDALDATLSAEAVEASFVHAVAGIRTTDNAYVSPRDGVAHSRTRFEMPDLDGADTGSRAETIVRHGALHTRAADSDEWVTLDMPRPVLGSLAFLTLLYGAEPERFTSTENATIEVEISASRAIERVPDELRSTLGDILAGPIREESGQFPEVSTARLSICDNPLHIAEMTVTTLRGGMTETFALEIHPVSRRVIDSAIAADDTSR</sequence>
<accession>A0AA44ZPC2</accession>
<organism evidence="1 2">
    <name type="scientific">Pseudonocardia alni</name>
    <name type="common">Amycolata alni</name>
    <dbReference type="NCBI Taxonomy" id="33907"/>
    <lineage>
        <taxon>Bacteria</taxon>
        <taxon>Bacillati</taxon>
        <taxon>Actinomycetota</taxon>
        <taxon>Actinomycetes</taxon>
        <taxon>Pseudonocardiales</taxon>
        <taxon>Pseudonocardiaceae</taxon>
        <taxon>Pseudonocardia</taxon>
    </lineage>
</organism>
<dbReference type="Proteomes" id="UP000232453">
    <property type="component" value="Unassembled WGS sequence"/>
</dbReference>
<protein>
    <submittedName>
        <fullName evidence="1">Uncharacterized protein</fullName>
    </submittedName>
</protein>
<gene>
    <name evidence="1" type="ORF">ATL51_2312</name>
</gene>
<comment type="caution">
    <text evidence="1">The sequence shown here is derived from an EMBL/GenBank/DDBJ whole genome shotgun (WGS) entry which is preliminary data.</text>
</comment>
<proteinExistence type="predicted"/>
<reference evidence="1 2" key="1">
    <citation type="submission" date="2017-11" db="EMBL/GenBank/DDBJ databases">
        <title>Sequencing the genomes of 1000 actinobacteria strains.</title>
        <authorList>
            <person name="Klenk H.-P."/>
        </authorList>
    </citation>
    <scope>NUCLEOTIDE SEQUENCE [LARGE SCALE GENOMIC DNA]</scope>
    <source>
        <strain evidence="1 2">DSM 44104</strain>
    </source>
</reference>
<evidence type="ECO:0000313" key="1">
    <source>
        <dbReference type="EMBL" id="PKB30639.1"/>
    </source>
</evidence>